<keyword evidence="1" id="KW-0472">Membrane</keyword>
<name>A0A833PFS5_ACIBZ</name>
<keyword evidence="1" id="KW-0812">Transmembrane</keyword>
<evidence type="ECO:0008006" key="4">
    <source>
        <dbReference type="Google" id="ProtNLM"/>
    </source>
</evidence>
<dbReference type="Proteomes" id="UP000490535">
    <property type="component" value="Unassembled WGS sequence"/>
</dbReference>
<protein>
    <recommendedName>
        <fullName evidence="4">Permease of the drug/metabolite transporter (DMT) superfamily</fullName>
    </recommendedName>
</protein>
<keyword evidence="1" id="KW-1133">Transmembrane helix</keyword>
<accession>A0A833PFS5</accession>
<evidence type="ECO:0000313" key="3">
    <source>
        <dbReference type="Proteomes" id="UP000490535"/>
    </source>
</evidence>
<feature type="transmembrane region" description="Helical" evidence="1">
    <location>
        <begin position="29"/>
        <end position="50"/>
    </location>
</feature>
<organism evidence="2 3">
    <name type="scientific">Acinetobacter bereziniae</name>
    <name type="common">Acinetobacter genomosp. 10</name>
    <dbReference type="NCBI Taxonomy" id="106648"/>
    <lineage>
        <taxon>Bacteria</taxon>
        <taxon>Pseudomonadati</taxon>
        <taxon>Pseudomonadota</taxon>
        <taxon>Gammaproteobacteria</taxon>
        <taxon>Moraxellales</taxon>
        <taxon>Moraxellaceae</taxon>
        <taxon>Acinetobacter</taxon>
    </lineage>
</organism>
<evidence type="ECO:0000313" key="2">
    <source>
        <dbReference type="EMBL" id="KAF1025348.1"/>
    </source>
</evidence>
<gene>
    <name evidence="2" type="ORF">GAK29_01962</name>
</gene>
<comment type="caution">
    <text evidence="2">The sequence shown here is derived from an EMBL/GenBank/DDBJ whole genome shotgun (WGS) entry which is preliminary data.</text>
</comment>
<proteinExistence type="predicted"/>
<reference evidence="3" key="1">
    <citation type="journal article" date="2020" name="MBio">
        <title>Horizontal gene transfer to a defensive symbiont with a reduced genome amongst a multipartite beetle microbiome.</title>
        <authorList>
            <person name="Waterworth S.C."/>
            <person name="Florez L.V."/>
            <person name="Rees E.R."/>
            <person name="Hertweck C."/>
            <person name="Kaltenpoth M."/>
            <person name="Kwan J.C."/>
        </authorList>
    </citation>
    <scope>NUCLEOTIDE SEQUENCE [LARGE SCALE GENOMIC DNA]</scope>
</reference>
<dbReference type="EMBL" id="WNDP01000041">
    <property type="protein sequence ID" value="KAF1025348.1"/>
    <property type="molecule type" value="Genomic_DNA"/>
</dbReference>
<evidence type="ECO:0000256" key="1">
    <source>
        <dbReference type="SAM" id="Phobius"/>
    </source>
</evidence>
<feature type="transmembrane region" description="Helical" evidence="1">
    <location>
        <begin position="5"/>
        <end position="23"/>
    </location>
</feature>
<sequence length="56" mass="6326">MNLRVMGAIVLLCLVWGSLWGLVKHSLQVFSPFLFISTRLILVALTLMLVQRLLSN</sequence>
<dbReference type="AlphaFoldDB" id="A0A833PFS5"/>